<sequence length="487" mass="55713">MIRGIRVITFVFVAALTTSVLFATQLLTFSQDLFHGTQQARNEQLIGEDCVQGPLSNPLKYNLSDIWFPQYVSDDELWVGHNTGAFRSLLSCMQRDSCGPNQVHLVIIGSWFIRDALLPTKFAGEHVWCRDHAFQLQALDNLRYTYVFATDNLDIARIHKMFPSLVIAILFEPFDLQGCLDDEIRCVKSARNPHGIPVWKLLMFTFWAEARGPLGEKWTLSPEPYQRLSRNYPHNAYVGYSIESTCYAHPTIPHSERPDQVYFMSKKAQWFVSSWPRDFYDAAVDELGVQFVMGLHDSTAKVPDHPDIPLAQSNIPFPKGVKDLGALQPHEFLAELSRSKAIIGLGAPVTSPTPYEALCLGVPFINPIKSWDYYHPKDRYSWNTQHDMLKFMDAPYVYNVFQNDKKAFVRAIKSALETPIQPFVFDDMKLPAIQKRLHAILQRDHYGMAKVVLERRLAGLEDGPVRQITWCRCAVFTNVKIIQLFVL</sequence>
<evidence type="ECO:0000313" key="1">
    <source>
        <dbReference type="EMBL" id="KAI0036928.1"/>
    </source>
</evidence>
<dbReference type="Proteomes" id="UP000814128">
    <property type="component" value="Unassembled WGS sequence"/>
</dbReference>
<gene>
    <name evidence="1" type="ORF">K488DRAFT_40011</name>
</gene>
<proteinExistence type="predicted"/>
<organism evidence="1 2">
    <name type="scientific">Vararia minispora EC-137</name>
    <dbReference type="NCBI Taxonomy" id="1314806"/>
    <lineage>
        <taxon>Eukaryota</taxon>
        <taxon>Fungi</taxon>
        <taxon>Dikarya</taxon>
        <taxon>Basidiomycota</taxon>
        <taxon>Agaricomycotina</taxon>
        <taxon>Agaricomycetes</taxon>
        <taxon>Russulales</taxon>
        <taxon>Lachnocladiaceae</taxon>
        <taxon>Vararia</taxon>
    </lineage>
</organism>
<keyword evidence="2" id="KW-1185">Reference proteome</keyword>
<protein>
    <submittedName>
        <fullName evidence="1">Uncharacterized protein</fullName>
    </submittedName>
</protein>
<accession>A0ACB8QYN8</accession>
<dbReference type="EMBL" id="MU273467">
    <property type="protein sequence ID" value="KAI0036928.1"/>
    <property type="molecule type" value="Genomic_DNA"/>
</dbReference>
<reference evidence="1" key="1">
    <citation type="submission" date="2021-02" db="EMBL/GenBank/DDBJ databases">
        <authorList>
            <consortium name="DOE Joint Genome Institute"/>
            <person name="Ahrendt S."/>
            <person name="Looney B.P."/>
            <person name="Miyauchi S."/>
            <person name="Morin E."/>
            <person name="Drula E."/>
            <person name="Courty P.E."/>
            <person name="Chicoki N."/>
            <person name="Fauchery L."/>
            <person name="Kohler A."/>
            <person name="Kuo A."/>
            <person name="Labutti K."/>
            <person name="Pangilinan J."/>
            <person name="Lipzen A."/>
            <person name="Riley R."/>
            <person name="Andreopoulos W."/>
            <person name="He G."/>
            <person name="Johnson J."/>
            <person name="Barry K.W."/>
            <person name="Grigoriev I.V."/>
            <person name="Nagy L."/>
            <person name="Hibbett D."/>
            <person name="Henrissat B."/>
            <person name="Matheny P.B."/>
            <person name="Labbe J."/>
            <person name="Martin F."/>
        </authorList>
    </citation>
    <scope>NUCLEOTIDE SEQUENCE</scope>
    <source>
        <strain evidence="1">EC-137</strain>
    </source>
</reference>
<comment type="caution">
    <text evidence="1">The sequence shown here is derived from an EMBL/GenBank/DDBJ whole genome shotgun (WGS) entry which is preliminary data.</text>
</comment>
<reference evidence="1" key="2">
    <citation type="journal article" date="2022" name="New Phytol.">
        <title>Evolutionary transition to the ectomycorrhizal habit in the genomes of a hyperdiverse lineage of mushroom-forming fungi.</title>
        <authorList>
            <person name="Looney B."/>
            <person name="Miyauchi S."/>
            <person name="Morin E."/>
            <person name="Drula E."/>
            <person name="Courty P.E."/>
            <person name="Kohler A."/>
            <person name="Kuo A."/>
            <person name="LaButti K."/>
            <person name="Pangilinan J."/>
            <person name="Lipzen A."/>
            <person name="Riley R."/>
            <person name="Andreopoulos W."/>
            <person name="He G."/>
            <person name="Johnson J."/>
            <person name="Nolan M."/>
            <person name="Tritt A."/>
            <person name="Barry K.W."/>
            <person name="Grigoriev I.V."/>
            <person name="Nagy L.G."/>
            <person name="Hibbett D."/>
            <person name="Henrissat B."/>
            <person name="Matheny P.B."/>
            <person name="Labbe J."/>
            <person name="Martin F.M."/>
        </authorList>
    </citation>
    <scope>NUCLEOTIDE SEQUENCE</scope>
    <source>
        <strain evidence="1">EC-137</strain>
    </source>
</reference>
<name>A0ACB8QYN8_9AGAM</name>
<evidence type="ECO:0000313" key="2">
    <source>
        <dbReference type="Proteomes" id="UP000814128"/>
    </source>
</evidence>